<dbReference type="EMBL" id="RCNT01000004">
    <property type="protein sequence ID" value="RMA42319.1"/>
    <property type="molecule type" value="Genomic_DNA"/>
</dbReference>
<reference evidence="7 8" key="1">
    <citation type="submission" date="2018-10" db="EMBL/GenBank/DDBJ databases">
        <authorList>
            <person name="Jung H.S."/>
            <person name="Jeon C.O."/>
        </authorList>
    </citation>
    <scope>NUCLEOTIDE SEQUENCE [LARGE SCALE GENOMIC DNA]</scope>
    <source>
        <strain evidence="7 8">MA-7-27</strain>
    </source>
</reference>
<comment type="subcellular location">
    <subcellularLocation>
        <location evidence="1">Cell membrane</location>
        <topology evidence="1">Multi-pass membrane protein</topology>
    </subcellularLocation>
</comment>
<organism evidence="7 8">
    <name type="scientific">Rhodophyticola porphyridii</name>
    <dbReference type="NCBI Taxonomy" id="1852017"/>
    <lineage>
        <taxon>Bacteria</taxon>
        <taxon>Pseudomonadati</taxon>
        <taxon>Pseudomonadota</taxon>
        <taxon>Alphaproteobacteria</taxon>
        <taxon>Rhodobacterales</taxon>
        <taxon>Roseobacteraceae</taxon>
        <taxon>Rhodophyticola</taxon>
    </lineage>
</organism>
<keyword evidence="5 6" id="KW-0472">Membrane</keyword>
<accession>A0A3L9Y0I1</accession>
<gene>
    <name evidence="7" type="ORF">D9R08_09415</name>
</gene>
<feature type="transmembrane region" description="Helical" evidence="6">
    <location>
        <begin position="121"/>
        <end position="141"/>
    </location>
</feature>
<sequence length="315" mass="32524">MKPARRQMADYGLAAALLVVLAALMLLSPAFRDPANLIGIGRQVAILGIAAAAMTFVILAGEIDLSVGAVASAAAVVTAIALAEGYGIWALPIGLAVGAGFGLLNGLLVVYVAIPSFIATLVSFFIAQGVALTLTGGRTILFDAEWFRQLFATGVFAGNRAAFWWLLAVALLMWWLLARTRFGANIYALGGDAESAGMLGLPVARLRLAIFTLTGALMGLVGMILIARIGNARADGAIGLEFDAIAAAVIGGTRLGGGAGSMPRTMLGVALIGILNNGLAILNIDFNTQQVIKGVLVIAVVLIDRWARGGREVPE</sequence>
<protein>
    <submittedName>
        <fullName evidence="7">ABC transporter permease</fullName>
    </submittedName>
</protein>
<dbReference type="InterPro" id="IPR001851">
    <property type="entry name" value="ABC_transp_permease"/>
</dbReference>
<feature type="transmembrane region" description="Helical" evidence="6">
    <location>
        <begin position="208"/>
        <end position="230"/>
    </location>
</feature>
<feature type="transmembrane region" description="Helical" evidence="6">
    <location>
        <begin position="65"/>
        <end position="83"/>
    </location>
</feature>
<evidence type="ECO:0000256" key="4">
    <source>
        <dbReference type="ARBA" id="ARBA00022989"/>
    </source>
</evidence>
<dbReference type="Pfam" id="PF02653">
    <property type="entry name" value="BPD_transp_2"/>
    <property type="match status" value="1"/>
</dbReference>
<keyword evidence="8" id="KW-1185">Reference proteome</keyword>
<feature type="transmembrane region" description="Helical" evidence="6">
    <location>
        <begin position="161"/>
        <end position="178"/>
    </location>
</feature>
<evidence type="ECO:0000256" key="5">
    <source>
        <dbReference type="ARBA" id="ARBA00023136"/>
    </source>
</evidence>
<dbReference type="OrthoDB" id="6384190at2"/>
<evidence type="ECO:0000313" key="7">
    <source>
        <dbReference type="EMBL" id="RMA42319.1"/>
    </source>
</evidence>
<keyword evidence="3 6" id="KW-0812">Transmembrane</keyword>
<dbReference type="AlphaFoldDB" id="A0A3L9Y0I1"/>
<evidence type="ECO:0000256" key="6">
    <source>
        <dbReference type="SAM" id="Phobius"/>
    </source>
</evidence>
<dbReference type="PANTHER" id="PTHR32196:SF72">
    <property type="entry name" value="RIBOSE IMPORT PERMEASE PROTEIN RBSC"/>
    <property type="match status" value="1"/>
</dbReference>
<dbReference type="GO" id="GO:0005886">
    <property type="term" value="C:plasma membrane"/>
    <property type="evidence" value="ECO:0007669"/>
    <property type="project" value="UniProtKB-SubCell"/>
</dbReference>
<dbReference type="GO" id="GO:0022857">
    <property type="term" value="F:transmembrane transporter activity"/>
    <property type="evidence" value="ECO:0007669"/>
    <property type="project" value="InterPro"/>
</dbReference>
<feature type="transmembrane region" description="Helical" evidence="6">
    <location>
        <begin position="89"/>
        <end position="114"/>
    </location>
</feature>
<proteinExistence type="predicted"/>
<dbReference type="PANTHER" id="PTHR32196">
    <property type="entry name" value="ABC TRANSPORTER PERMEASE PROTEIN YPHD-RELATED-RELATED"/>
    <property type="match status" value="1"/>
</dbReference>
<name>A0A3L9Y0I1_9RHOB</name>
<dbReference type="RefSeq" id="WP_121897799.1">
    <property type="nucleotide sequence ID" value="NZ_RCNT01000004.1"/>
</dbReference>
<feature type="transmembrane region" description="Helical" evidence="6">
    <location>
        <begin position="42"/>
        <end position="60"/>
    </location>
</feature>
<evidence type="ECO:0000256" key="3">
    <source>
        <dbReference type="ARBA" id="ARBA00022692"/>
    </source>
</evidence>
<evidence type="ECO:0000256" key="1">
    <source>
        <dbReference type="ARBA" id="ARBA00004651"/>
    </source>
</evidence>
<evidence type="ECO:0000256" key="2">
    <source>
        <dbReference type="ARBA" id="ARBA00022475"/>
    </source>
</evidence>
<evidence type="ECO:0000313" key="8">
    <source>
        <dbReference type="Proteomes" id="UP000281343"/>
    </source>
</evidence>
<keyword evidence="2" id="KW-1003">Cell membrane</keyword>
<dbReference type="CDD" id="cd06579">
    <property type="entry name" value="TM_PBP1_transp_AraH_like"/>
    <property type="match status" value="1"/>
</dbReference>
<dbReference type="Proteomes" id="UP000281343">
    <property type="component" value="Unassembled WGS sequence"/>
</dbReference>
<keyword evidence="4 6" id="KW-1133">Transmembrane helix</keyword>
<comment type="caution">
    <text evidence="7">The sequence shown here is derived from an EMBL/GenBank/DDBJ whole genome shotgun (WGS) entry which is preliminary data.</text>
</comment>
<feature type="transmembrane region" description="Helical" evidence="6">
    <location>
        <begin position="265"/>
        <end position="284"/>
    </location>
</feature>